<dbReference type="AlphaFoldDB" id="A0A380W984"/>
<evidence type="ECO:0000313" key="4">
    <source>
        <dbReference type="Proteomes" id="UP000254343"/>
    </source>
</evidence>
<reference evidence="3 4" key="1">
    <citation type="submission" date="2018-06" db="EMBL/GenBank/DDBJ databases">
        <authorList>
            <consortium name="Pathogen Informatics"/>
            <person name="Doyle S."/>
        </authorList>
    </citation>
    <scope>NUCLEOTIDE SEQUENCE [LARGE SCALE GENOMIC DNA]</scope>
    <source>
        <strain evidence="3 4">NCTC12722</strain>
    </source>
</reference>
<feature type="chain" id="PRO_5016971533" description="Glycine zipper domain-containing protein" evidence="1">
    <location>
        <begin position="25"/>
        <end position="102"/>
    </location>
</feature>
<dbReference type="InterPro" id="IPR039567">
    <property type="entry name" value="Gly-zipper"/>
</dbReference>
<accession>A0A380W984</accession>
<evidence type="ECO:0000256" key="1">
    <source>
        <dbReference type="SAM" id="SignalP"/>
    </source>
</evidence>
<dbReference type="EMBL" id="UIGB01000001">
    <property type="protein sequence ID" value="SUU85524.1"/>
    <property type="molecule type" value="Genomic_DNA"/>
</dbReference>
<proteinExistence type="predicted"/>
<feature type="signal peptide" evidence="1">
    <location>
        <begin position="1"/>
        <end position="24"/>
    </location>
</feature>
<evidence type="ECO:0000313" key="3">
    <source>
        <dbReference type="EMBL" id="SUU85524.1"/>
    </source>
</evidence>
<dbReference type="Proteomes" id="UP000254343">
    <property type="component" value="Unassembled WGS sequence"/>
</dbReference>
<organism evidence="3 4">
    <name type="scientific">Afipia felis</name>
    <name type="common">Cat scratch disease bacillus</name>
    <dbReference type="NCBI Taxonomy" id="1035"/>
    <lineage>
        <taxon>Bacteria</taxon>
        <taxon>Pseudomonadati</taxon>
        <taxon>Pseudomonadota</taxon>
        <taxon>Alphaproteobacteria</taxon>
        <taxon>Hyphomicrobiales</taxon>
        <taxon>Nitrobacteraceae</taxon>
        <taxon>Afipia</taxon>
    </lineage>
</organism>
<feature type="domain" description="Glycine zipper" evidence="2">
    <location>
        <begin position="31"/>
        <end position="69"/>
    </location>
</feature>
<gene>
    <name evidence="3" type="ORF">NCTC12722_02737</name>
</gene>
<keyword evidence="1" id="KW-0732">Signal</keyword>
<protein>
    <recommendedName>
        <fullName evidence="2">Glycine zipper domain-containing protein</fullName>
    </recommendedName>
</protein>
<name>A0A380W984_AFIFE</name>
<sequence>MYRLLFLLSLLAIMTIPFLGEAHAQSSAGRGALVGGASGAIVGGAVGGGRGAAIGAVVGGGTGAVIGNERARRGNYRWRNGRCWVRTRHGRYHAVASRYCRR</sequence>
<evidence type="ECO:0000259" key="2">
    <source>
        <dbReference type="Pfam" id="PF13488"/>
    </source>
</evidence>
<dbReference type="Pfam" id="PF13488">
    <property type="entry name" value="Gly-zipper_Omp"/>
    <property type="match status" value="1"/>
</dbReference>